<feature type="compositionally biased region" description="Low complexity" evidence="4">
    <location>
        <begin position="722"/>
        <end position="731"/>
    </location>
</feature>
<dbReference type="CDD" id="cd06170">
    <property type="entry name" value="LuxR_C_like"/>
    <property type="match status" value="1"/>
</dbReference>
<dbReference type="InterPro" id="IPR036388">
    <property type="entry name" value="WH-like_DNA-bd_sf"/>
</dbReference>
<protein>
    <submittedName>
        <fullName evidence="6">DNA-binding CsgD family transcriptional regulator</fullName>
    </submittedName>
</protein>
<evidence type="ECO:0000256" key="4">
    <source>
        <dbReference type="SAM" id="MobiDB-lite"/>
    </source>
</evidence>
<dbReference type="PANTHER" id="PTHR44688:SF16">
    <property type="entry name" value="DNA-BINDING TRANSCRIPTIONAL ACTIVATOR DEVR_DOSR"/>
    <property type="match status" value="1"/>
</dbReference>
<dbReference type="GO" id="GO:0003677">
    <property type="term" value="F:DNA binding"/>
    <property type="evidence" value="ECO:0007669"/>
    <property type="project" value="UniProtKB-KW"/>
</dbReference>
<dbReference type="EMBL" id="SNXZ01000002">
    <property type="protein sequence ID" value="TDQ01020.1"/>
    <property type="molecule type" value="Genomic_DNA"/>
</dbReference>
<evidence type="ECO:0000256" key="1">
    <source>
        <dbReference type="ARBA" id="ARBA00023015"/>
    </source>
</evidence>
<accession>A0A4R6SHJ2</accession>
<evidence type="ECO:0000259" key="5">
    <source>
        <dbReference type="PROSITE" id="PS50043"/>
    </source>
</evidence>
<dbReference type="AlphaFoldDB" id="A0A4R6SHJ2"/>
<dbReference type="InterPro" id="IPR027417">
    <property type="entry name" value="P-loop_NTPase"/>
</dbReference>
<name>A0A4R6SHJ2_LABRH</name>
<feature type="region of interest" description="Disordered" evidence="4">
    <location>
        <begin position="713"/>
        <end position="734"/>
    </location>
</feature>
<proteinExistence type="predicted"/>
<dbReference type="SMART" id="SM00421">
    <property type="entry name" value="HTH_LUXR"/>
    <property type="match status" value="1"/>
</dbReference>
<gene>
    <name evidence="6" type="ORF">EV186_102887</name>
</gene>
<comment type="caution">
    <text evidence="6">The sequence shown here is derived from an EMBL/GenBank/DDBJ whole genome shotgun (WGS) entry which is preliminary data.</text>
</comment>
<organism evidence="6 7">
    <name type="scientific">Labedaea rhizosphaerae</name>
    <dbReference type="NCBI Taxonomy" id="598644"/>
    <lineage>
        <taxon>Bacteria</taxon>
        <taxon>Bacillati</taxon>
        <taxon>Actinomycetota</taxon>
        <taxon>Actinomycetes</taxon>
        <taxon>Pseudonocardiales</taxon>
        <taxon>Pseudonocardiaceae</taxon>
        <taxon>Labedaea</taxon>
    </lineage>
</organism>
<evidence type="ECO:0000256" key="2">
    <source>
        <dbReference type="ARBA" id="ARBA00023125"/>
    </source>
</evidence>
<keyword evidence="2 6" id="KW-0238">DNA-binding</keyword>
<reference evidence="6 7" key="1">
    <citation type="submission" date="2019-03" db="EMBL/GenBank/DDBJ databases">
        <title>Genomic Encyclopedia of Type Strains, Phase IV (KMG-IV): sequencing the most valuable type-strain genomes for metagenomic binning, comparative biology and taxonomic classification.</title>
        <authorList>
            <person name="Goeker M."/>
        </authorList>
    </citation>
    <scope>NUCLEOTIDE SEQUENCE [LARGE SCALE GENOMIC DNA]</scope>
    <source>
        <strain evidence="6 7">DSM 45361</strain>
    </source>
</reference>
<dbReference type="Proteomes" id="UP000295444">
    <property type="component" value="Unassembled WGS sequence"/>
</dbReference>
<dbReference type="GO" id="GO:0006355">
    <property type="term" value="P:regulation of DNA-templated transcription"/>
    <property type="evidence" value="ECO:0007669"/>
    <property type="project" value="InterPro"/>
</dbReference>
<feature type="domain" description="HTH luxR-type" evidence="5">
    <location>
        <begin position="727"/>
        <end position="792"/>
    </location>
</feature>
<evidence type="ECO:0000313" key="6">
    <source>
        <dbReference type="EMBL" id="TDQ01020.1"/>
    </source>
</evidence>
<dbReference type="SUPFAM" id="SSF46894">
    <property type="entry name" value="C-terminal effector domain of the bipartite response regulators"/>
    <property type="match status" value="1"/>
</dbReference>
<dbReference type="PANTHER" id="PTHR44688">
    <property type="entry name" value="DNA-BINDING TRANSCRIPTIONAL ACTIVATOR DEVR_DOSR"/>
    <property type="match status" value="1"/>
</dbReference>
<evidence type="ECO:0000256" key="3">
    <source>
        <dbReference type="ARBA" id="ARBA00023163"/>
    </source>
</evidence>
<keyword evidence="1" id="KW-0805">Transcription regulation</keyword>
<keyword evidence="7" id="KW-1185">Reference proteome</keyword>
<dbReference type="InterPro" id="IPR000792">
    <property type="entry name" value="Tscrpt_reg_LuxR_C"/>
</dbReference>
<dbReference type="Pfam" id="PF00196">
    <property type="entry name" value="GerE"/>
    <property type="match status" value="1"/>
</dbReference>
<sequence length="794" mass="81856">MTSRSGLVLDEPTARVCEQIATGGLGVVRLAVVAPAGYGKTALLAHLMDRCAEAGTKAVPYGAVDVPDGPVLLLVDDAHQLPDSAFDELTKLGADPRVGMVVTARPAPRPAGFGKLTAALRGQLVLRPLDRASVREVLGGKASDELVAFVAEQTGGVPGLVGHTAAALDLTAPPPAQLPDTALAAASHELDTADPDTVAYLLAAQAGVARDIGLLRAVLDRDPEEVVDLARATGLLAADGTLLPIGARALDSLISQQRRTALHSSLAEAQLGRGGPVLDLVSPLIASGVRGQALAEAIEAGAREAAGHDPALAVLLFDAAVKAGRPVEAVVADWAVAAMRSGAVDAALRLADKAMASADQAARDTGIEVAAAALAQRGQLAAATALLRRSPSGIATAFAAIGLLGTGRVDEARAALAKAPTDSLLSDALGSTARGLLESVTGEPTVALSTVVSAAELAAAVAPSVVLPDHPAAIGVLMAVHCGEPAVASALLDRATPTPRLTLLGNWLTMLHGEATVPDLAGLEARDLLFALAIELGVARRASDLAAMRRIWGQAGEVIIRHPVDLFTLLPLGEFAVAAARLDDRERVRPHLDQAWRLLADLGDPPFWSGALRWNALHAAIVAGERDEAAVHADALGDMAEAGPHHAALSSGADVWLAVLGGRVDAEEVETAARGLHATGLHWDAARLAGQAAIRTTDRKDMVRLLECARGLQGGGPEPAEEQAQGQSQGGVRLSEREVQVAELVVAGMTYKQVGDQLFISAKTVEHHMARMRQRIGATSRSDLLSQLRELIAK</sequence>
<dbReference type="PRINTS" id="PR00038">
    <property type="entry name" value="HTHLUXR"/>
</dbReference>
<dbReference type="Gene3D" id="1.10.10.10">
    <property type="entry name" value="Winged helix-like DNA-binding domain superfamily/Winged helix DNA-binding domain"/>
    <property type="match status" value="1"/>
</dbReference>
<dbReference type="InterPro" id="IPR016032">
    <property type="entry name" value="Sig_transdc_resp-reg_C-effctor"/>
</dbReference>
<dbReference type="RefSeq" id="WP_133849655.1">
    <property type="nucleotide sequence ID" value="NZ_SNXZ01000002.1"/>
</dbReference>
<dbReference type="OrthoDB" id="4811808at2"/>
<evidence type="ECO:0000313" key="7">
    <source>
        <dbReference type="Proteomes" id="UP000295444"/>
    </source>
</evidence>
<dbReference type="PROSITE" id="PS50043">
    <property type="entry name" value="HTH_LUXR_2"/>
    <property type="match status" value="1"/>
</dbReference>
<keyword evidence="3" id="KW-0804">Transcription</keyword>
<dbReference type="SUPFAM" id="SSF52540">
    <property type="entry name" value="P-loop containing nucleoside triphosphate hydrolases"/>
    <property type="match status" value="1"/>
</dbReference>
<dbReference type="PROSITE" id="PS00622">
    <property type="entry name" value="HTH_LUXR_1"/>
    <property type="match status" value="1"/>
</dbReference>